<dbReference type="SMART" id="SM00382">
    <property type="entry name" value="AAA"/>
    <property type="match status" value="1"/>
</dbReference>
<feature type="domain" description="ABC transporter" evidence="3">
    <location>
        <begin position="6"/>
        <end position="247"/>
    </location>
</feature>
<keyword evidence="1" id="KW-0547">Nucleotide-binding</keyword>
<dbReference type="CDD" id="cd03216">
    <property type="entry name" value="ABC_Carb_Monos_I"/>
    <property type="match status" value="1"/>
</dbReference>
<keyword evidence="2" id="KW-0067">ATP-binding</keyword>
<dbReference type="HOGENOM" id="CLU_000604_1_2_11"/>
<keyword evidence="5" id="KW-1185">Reference proteome</keyword>
<dbReference type="InterPro" id="IPR050107">
    <property type="entry name" value="ABC_carbohydrate_import_ATPase"/>
</dbReference>
<dbReference type="Proteomes" id="UP000008229">
    <property type="component" value="Chromosome"/>
</dbReference>
<evidence type="ECO:0000256" key="1">
    <source>
        <dbReference type="ARBA" id="ARBA00022741"/>
    </source>
</evidence>
<accession>D3F8C5</accession>
<dbReference type="InterPro" id="IPR017871">
    <property type="entry name" value="ABC_transporter-like_CS"/>
</dbReference>
<reference evidence="5" key="2">
    <citation type="submission" date="2010-01" db="EMBL/GenBank/DDBJ databases">
        <title>The complete genome of Conexibacter woesei DSM 14684.</title>
        <authorList>
            <consortium name="US DOE Joint Genome Institute (JGI-PGF)"/>
            <person name="Lucas S."/>
            <person name="Copeland A."/>
            <person name="Lapidus A."/>
            <person name="Glavina del Rio T."/>
            <person name="Dalin E."/>
            <person name="Tice H."/>
            <person name="Bruce D."/>
            <person name="Goodwin L."/>
            <person name="Pitluck S."/>
            <person name="Kyrpides N."/>
            <person name="Mavromatis K."/>
            <person name="Ivanova N."/>
            <person name="Mikhailova N."/>
            <person name="Chertkov O."/>
            <person name="Brettin T."/>
            <person name="Detter J.C."/>
            <person name="Han C."/>
            <person name="Larimer F."/>
            <person name="Land M."/>
            <person name="Hauser L."/>
            <person name="Markowitz V."/>
            <person name="Cheng J.-F."/>
            <person name="Hugenholtz P."/>
            <person name="Woyke T."/>
            <person name="Wu D."/>
            <person name="Pukall R."/>
            <person name="Steenblock K."/>
            <person name="Schneider S."/>
            <person name="Klenk H.-P."/>
            <person name="Eisen J.A."/>
        </authorList>
    </citation>
    <scope>NUCLEOTIDE SEQUENCE [LARGE SCALE GENOMIC DNA]</scope>
    <source>
        <strain evidence="5">DSM 14684 / CIP 108061 / JCM 11494 / NBRC 100937 / ID131577</strain>
    </source>
</reference>
<evidence type="ECO:0000313" key="4">
    <source>
        <dbReference type="EMBL" id="ADB48995.1"/>
    </source>
</evidence>
<dbReference type="PANTHER" id="PTHR43790:SF8">
    <property type="entry name" value="SUGAR ABC TRANSPORTER ATP-BINDING PROTEIN"/>
    <property type="match status" value="1"/>
</dbReference>
<dbReference type="GO" id="GO:0016887">
    <property type="term" value="F:ATP hydrolysis activity"/>
    <property type="evidence" value="ECO:0007669"/>
    <property type="project" value="InterPro"/>
</dbReference>
<name>D3F8C5_CONWI</name>
<gene>
    <name evidence="4" type="ordered locus">Cwoe_0560</name>
</gene>
<dbReference type="GO" id="GO:0005524">
    <property type="term" value="F:ATP binding"/>
    <property type="evidence" value="ECO:0007669"/>
    <property type="project" value="UniProtKB-KW"/>
</dbReference>
<sequence>MSDALLRLDAVTKRFGESHVLRGVDLRIAPREAVGLIGDNGAGKSTLVKILSGVHAPTSGTIEFGGRPVRFGTPLEARSAGIEMIFQDLALCDDLDAAANVFLGREPRRRGVAGVGRWLDRRAMRAQAAAVFEQLGAAIPVDQQVGEMSGGQRQLVAVARALEFEPRLLLMDEPTAALSNAKIHMLLEMVRRLKDRDVAVLLISHRFTDLIEVCDRIVALRDGRIAAEIAPRGRDVAELMAEMQEALTGETLRAVA</sequence>
<dbReference type="RefSeq" id="WP_012932048.1">
    <property type="nucleotide sequence ID" value="NC_013739.1"/>
</dbReference>
<dbReference type="EMBL" id="CP001854">
    <property type="protein sequence ID" value="ADB48995.1"/>
    <property type="molecule type" value="Genomic_DNA"/>
</dbReference>
<dbReference type="Gene3D" id="3.40.50.300">
    <property type="entry name" value="P-loop containing nucleotide triphosphate hydrolases"/>
    <property type="match status" value="1"/>
</dbReference>
<dbReference type="InterPro" id="IPR027417">
    <property type="entry name" value="P-loop_NTPase"/>
</dbReference>
<evidence type="ECO:0000256" key="2">
    <source>
        <dbReference type="ARBA" id="ARBA00022840"/>
    </source>
</evidence>
<dbReference type="PROSITE" id="PS00211">
    <property type="entry name" value="ABC_TRANSPORTER_1"/>
    <property type="match status" value="1"/>
</dbReference>
<evidence type="ECO:0000259" key="3">
    <source>
        <dbReference type="PROSITE" id="PS50893"/>
    </source>
</evidence>
<dbReference type="PANTHER" id="PTHR43790">
    <property type="entry name" value="CARBOHYDRATE TRANSPORT ATP-BINDING PROTEIN MG119-RELATED"/>
    <property type="match status" value="1"/>
</dbReference>
<dbReference type="KEGG" id="cwo:Cwoe_0560"/>
<organism evidence="4 5">
    <name type="scientific">Conexibacter woesei (strain DSM 14684 / CCUG 47730 / CIP 108061 / JCM 11494 / NBRC 100937 / ID131577)</name>
    <dbReference type="NCBI Taxonomy" id="469383"/>
    <lineage>
        <taxon>Bacteria</taxon>
        <taxon>Bacillati</taxon>
        <taxon>Actinomycetota</taxon>
        <taxon>Thermoleophilia</taxon>
        <taxon>Solirubrobacterales</taxon>
        <taxon>Conexibacteraceae</taxon>
        <taxon>Conexibacter</taxon>
    </lineage>
</organism>
<dbReference type="eggNOG" id="COG1129">
    <property type="taxonomic scope" value="Bacteria"/>
</dbReference>
<reference evidence="4 5" key="1">
    <citation type="journal article" date="2010" name="Stand. Genomic Sci.">
        <title>Complete genome sequence of Conexibacter woesei type strain (ID131577).</title>
        <authorList>
            <person name="Pukall R."/>
            <person name="Lapidus A."/>
            <person name="Glavina Del Rio T."/>
            <person name="Copeland A."/>
            <person name="Tice H."/>
            <person name="Cheng J.-F."/>
            <person name="Lucas S."/>
            <person name="Chen F."/>
            <person name="Nolan M."/>
            <person name="Bruce D."/>
            <person name="Goodwin L."/>
            <person name="Pitluck S."/>
            <person name="Mavromatis K."/>
            <person name="Ivanova N."/>
            <person name="Ovchinnikova G."/>
            <person name="Pati A."/>
            <person name="Chen A."/>
            <person name="Palaniappan K."/>
            <person name="Land M."/>
            <person name="Hauser L."/>
            <person name="Chang Y.-J."/>
            <person name="Jeffries C.D."/>
            <person name="Chain P."/>
            <person name="Meincke L."/>
            <person name="Sims D."/>
            <person name="Brettin T."/>
            <person name="Detter J.C."/>
            <person name="Rohde M."/>
            <person name="Goeker M."/>
            <person name="Bristow J."/>
            <person name="Eisen J.A."/>
            <person name="Markowitz V."/>
            <person name="Kyrpides N.C."/>
            <person name="Klenk H.-P."/>
            <person name="Hugenholtz P."/>
        </authorList>
    </citation>
    <scope>NUCLEOTIDE SEQUENCE [LARGE SCALE GENOMIC DNA]</scope>
    <source>
        <strain evidence="5">DSM 14684 / CIP 108061 / JCM 11494 / NBRC 100937 / ID131577</strain>
    </source>
</reference>
<dbReference type="InterPro" id="IPR003439">
    <property type="entry name" value="ABC_transporter-like_ATP-bd"/>
</dbReference>
<dbReference type="OrthoDB" id="7875923at2"/>
<dbReference type="Pfam" id="PF00005">
    <property type="entry name" value="ABC_tran"/>
    <property type="match status" value="1"/>
</dbReference>
<dbReference type="SUPFAM" id="SSF52540">
    <property type="entry name" value="P-loop containing nucleoside triphosphate hydrolases"/>
    <property type="match status" value="1"/>
</dbReference>
<dbReference type="AlphaFoldDB" id="D3F8C5"/>
<protein>
    <submittedName>
        <fullName evidence="4">ABC transporter related protein</fullName>
    </submittedName>
</protein>
<dbReference type="InterPro" id="IPR003593">
    <property type="entry name" value="AAA+_ATPase"/>
</dbReference>
<proteinExistence type="predicted"/>
<dbReference type="PROSITE" id="PS50893">
    <property type="entry name" value="ABC_TRANSPORTER_2"/>
    <property type="match status" value="1"/>
</dbReference>
<dbReference type="STRING" id="469383.Cwoe_0560"/>
<evidence type="ECO:0000313" key="5">
    <source>
        <dbReference type="Proteomes" id="UP000008229"/>
    </source>
</evidence>